<dbReference type="SUPFAM" id="SSF51604">
    <property type="entry name" value="Enolase C-terminal domain-like"/>
    <property type="match status" value="1"/>
</dbReference>
<dbReference type="SFLD" id="SFLDG00180">
    <property type="entry name" value="muconate_cycloisomerase"/>
    <property type="match status" value="1"/>
</dbReference>
<proteinExistence type="predicted"/>
<dbReference type="Gene3D" id="3.30.390.10">
    <property type="entry name" value="Enolase-like, N-terminal domain"/>
    <property type="match status" value="1"/>
</dbReference>
<evidence type="ECO:0000256" key="2">
    <source>
        <dbReference type="NCBIfam" id="TIGR01927"/>
    </source>
</evidence>
<dbReference type="PANTHER" id="PTHR48073">
    <property type="entry name" value="O-SUCCINYLBENZOATE SYNTHASE-RELATED"/>
    <property type="match status" value="1"/>
</dbReference>
<dbReference type="GO" id="GO:0046872">
    <property type="term" value="F:metal ion binding"/>
    <property type="evidence" value="ECO:0007669"/>
    <property type="project" value="UniProtKB-KW"/>
</dbReference>
<organism evidence="4 5">
    <name type="scientific">Hoylesella pleuritidis F0068</name>
    <dbReference type="NCBI Taxonomy" id="1081904"/>
    <lineage>
        <taxon>Bacteria</taxon>
        <taxon>Pseudomonadati</taxon>
        <taxon>Bacteroidota</taxon>
        <taxon>Bacteroidia</taxon>
        <taxon>Bacteroidales</taxon>
        <taxon>Prevotellaceae</taxon>
        <taxon>Hoylesella</taxon>
    </lineage>
</organism>
<evidence type="ECO:0000313" key="5">
    <source>
        <dbReference type="Proteomes" id="UP000016600"/>
    </source>
</evidence>
<dbReference type="InterPro" id="IPR013342">
    <property type="entry name" value="Mandelate_racemase_C"/>
</dbReference>
<dbReference type="InterPro" id="IPR029065">
    <property type="entry name" value="Enolase_C-like"/>
</dbReference>
<dbReference type="SUPFAM" id="SSF54826">
    <property type="entry name" value="Enolase N-terminal domain-like"/>
    <property type="match status" value="1"/>
</dbReference>
<evidence type="ECO:0000259" key="3">
    <source>
        <dbReference type="SMART" id="SM00922"/>
    </source>
</evidence>
<dbReference type="Gene3D" id="3.20.20.120">
    <property type="entry name" value="Enolase-like C-terminal domain"/>
    <property type="match status" value="1"/>
</dbReference>
<dbReference type="GO" id="GO:0016854">
    <property type="term" value="F:racemase and epimerase activity"/>
    <property type="evidence" value="ECO:0007669"/>
    <property type="project" value="UniProtKB-ARBA"/>
</dbReference>
<protein>
    <recommendedName>
        <fullName evidence="2">o-succinylbenzoate synthase</fullName>
        <ecNumber evidence="2">4.2.1.113</ecNumber>
    </recommendedName>
</protein>
<dbReference type="GO" id="GO:0043748">
    <property type="term" value="F:O-succinylbenzoate synthase activity"/>
    <property type="evidence" value="ECO:0007669"/>
    <property type="project" value="UniProtKB-EC"/>
</dbReference>
<dbReference type="SMART" id="SM00922">
    <property type="entry name" value="MR_MLE"/>
    <property type="match status" value="1"/>
</dbReference>
<dbReference type="InterPro" id="IPR029017">
    <property type="entry name" value="Enolase-like_N"/>
</dbReference>
<dbReference type="InterPro" id="IPR036849">
    <property type="entry name" value="Enolase-like_C_sf"/>
</dbReference>
<dbReference type="SFLD" id="SFLDF00009">
    <property type="entry name" value="o-succinylbenzoate_synthase"/>
    <property type="match status" value="1"/>
</dbReference>
<dbReference type="AlphaFoldDB" id="U2MZ28"/>
<evidence type="ECO:0000256" key="1">
    <source>
        <dbReference type="ARBA" id="ARBA00022723"/>
    </source>
</evidence>
<comment type="caution">
    <text evidence="4">The sequence shown here is derived from an EMBL/GenBank/DDBJ whole genome shotgun (WGS) entry which is preliminary data.</text>
</comment>
<dbReference type="GO" id="GO:0009234">
    <property type="term" value="P:menaquinone biosynthetic process"/>
    <property type="evidence" value="ECO:0007669"/>
    <property type="project" value="UniProtKB-UniRule"/>
</dbReference>
<keyword evidence="1" id="KW-0479">Metal-binding</keyword>
<accession>U2MZ28</accession>
<dbReference type="SFLD" id="SFLDS00001">
    <property type="entry name" value="Enolase"/>
    <property type="match status" value="1"/>
</dbReference>
<dbReference type="EMBL" id="AWET01000001">
    <property type="protein sequence ID" value="ERK04449.1"/>
    <property type="molecule type" value="Genomic_DNA"/>
</dbReference>
<dbReference type="PANTHER" id="PTHR48073:SF2">
    <property type="entry name" value="O-SUCCINYLBENZOATE SYNTHASE"/>
    <property type="match status" value="1"/>
</dbReference>
<dbReference type="NCBIfam" id="TIGR01927">
    <property type="entry name" value="menC_gam_Gplu"/>
    <property type="match status" value="1"/>
</dbReference>
<dbReference type="CDD" id="cd03320">
    <property type="entry name" value="OSBS"/>
    <property type="match status" value="1"/>
</dbReference>
<feature type="domain" description="Mandelate racemase/muconate lactonizing enzyme C-terminal" evidence="3">
    <location>
        <begin position="135"/>
        <end position="233"/>
    </location>
</feature>
<reference evidence="4 5" key="1">
    <citation type="submission" date="2013-08" db="EMBL/GenBank/DDBJ databases">
        <authorList>
            <person name="Durkin A.S."/>
            <person name="Haft D.R."/>
            <person name="McCorrison J."/>
            <person name="Torralba M."/>
            <person name="Gillis M."/>
            <person name="Haft D.H."/>
            <person name="Methe B."/>
            <person name="Sutton G."/>
            <person name="Nelson K.E."/>
        </authorList>
    </citation>
    <scope>NUCLEOTIDE SEQUENCE [LARGE SCALE GENOMIC DNA]</scope>
    <source>
        <strain evidence="4 5">F0068</strain>
    </source>
</reference>
<dbReference type="Proteomes" id="UP000016600">
    <property type="component" value="Unassembled WGS sequence"/>
</dbReference>
<dbReference type="RefSeq" id="WP_021582751.1">
    <property type="nucleotide sequence ID" value="NZ_AWET01000001.1"/>
</dbReference>
<dbReference type="InterPro" id="IPR018110">
    <property type="entry name" value="Mandel_Rmase/mucon_lact_enz_CS"/>
</dbReference>
<evidence type="ECO:0000313" key="4">
    <source>
        <dbReference type="EMBL" id="ERK04449.1"/>
    </source>
</evidence>
<dbReference type="PROSITE" id="PS00909">
    <property type="entry name" value="MR_MLE_2"/>
    <property type="match status" value="1"/>
</dbReference>
<name>U2MZ28_9BACT</name>
<dbReference type="EC" id="4.2.1.113" evidence="2"/>
<sequence length="347" mass="38599">MKRVFQITVSEKVLHFKRPAGTSRGVYQTRRCWLLTVIDCRMPGVKGVGECAPLPDLSCDAVSQYEQILRDVCAQVEITGAIPYDALRPYPSILFGLETAFAQLNAGGSDVLFDSPFSRGEAGISINGLVWMGTFEEMYARLEEKLKLGFQCIKLKIGAIDFESELRLVRRVRTHFGKEQVELRLDANGGFAPDEALARLERFAPYAIHSVEQPIRQHQWDEMARICCQSPIPIALDEELIGVNLPAMKAELLDRIRPAYIILKPSLHGGMRGVEEWITLARARGIGSWITSALESNVGLNAIAQLAARFYGPNIDLPQGLGTGQLFTDNIPKPLSIRGDKLWFTAK</sequence>
<gene>
    <name evidence="4" type="ORF">HMPREF1218_2229</name>
</gene>
<dbReference type="GO" id="GO:0009063">
    <property type="term" value="P:amino acid catabolic process"/>
    <property type="evidence" value="ECO:0007669"/>
    <property type="project" value="InterPro"/>
</dbReference>
<dbReference type="Pfam" id="PF13378">
    <property type="entry name" value="MR_MLE_C"/>
    <property type="match status" value="1"/>
</dbReference>
<keyword evidence="5" id="KW-1185">Reference proteome</keyword>
<dbReference type="PATRIC" id="fig|1081904.3.peg.5"/>